<feature type="binding site" evidence="9">
    <location>
        <position position="146"/>
    </location>
    <ligand>
        <name>Mg(2+)</name>
        <dbReference type="ChEBI" id="CHEBI:18420"/>
        <label>1</label>
    </ligand>
</feature>
<dbReference type="PROSITE" id="PS51462">
    <property type="entry name" value="NUDIX"/>
    <property type="match status" value="1"/>
</dbReference>
<dbReference type="PANTHER" id="PTHR11839:SF18">
    <property type="entry name" value="NUDIX HYDROLASE DOMAIN-CONTAINING PROTEIN"/>
    <property type="match status" value="1"/>
</dbReference>
<evidence type="ECO:0000256" key="5">
    <source>
        <dbReference type="ARBA" id="ARBA00016377"/>
    </source>
</evidence>
<dbReference type="EMBL" id="CP048751">
    <property type="protein sequence ID" value="QIH73003.1"/>
    <property type="molecule type" value="Genomic_DNA"/>
</dbReference>
<comment type="similarity">
    <text evidence="3">Belongs to the Nudix hydrolase family. NudK subfamily.</text>
</comment>
<evidence type="ECO:0000256" key="8">
    <source>
        <dbReference type="ARBA" id="ARBA00032272"/>
    </source>
</evidence>
<accession>A0AB37E6J9</accession>
<keyword evidence="9" id="KW-0479">Metal-binding</keyword>
<dbReference type="SUPFAM" id="SSF55811">
    <property type="entry name" value="Nudix"/>
    <property type="match status" value="1"/>
</dbReference>
<evidence type="ECO:0000256" key="3">
    <source>
        <dbReference type="ARBA" id="ARBA00007275"/>
    </source>
</evidence>
<evidence type="ECO:0000256" key="1">
    <source>
        <dbReference type="ARBA" id="ARBA00000847"/>
    </source>
</evidence>
<dbReference type="GO" id="GO:0019693">
    <property type="term" value="P:ribose phosphate metabolic process"/>
    <property type="evidence" value="ECO:0007669"/>
    <property type="project" value="TreeGrafter"/>
</dbReference>
<dbReference type="RefSeq" id="WP_154725874.1">
    <property type="nucleotide sequence ID" value="NZ_CP048751.1"/>
</dbReference>
<evidence type="ECO:0000256" key="9">
    <source>
        <dbReference type="PIRSR" id="PIRSR604385-2"/>
    </source>
</evidence>
<feature type="short sequence motif" description="Nudix box" evidence="10">
    <location>
        <begin position="78"/>
        <end position="100"/>
    </location>
</feature>
<proteinExistence type="inferred from homology"/>
<dbReference type="Gene3D" id="3.90.79.10">
    <property type="entry name" value="Nucleoside Triphosphate Pyrophosphohydrolase"/>
    <property type="match status" value="1"/>
</dbReference>
<reference evidence="12 13" key="1">
    <citation type="submission" date="2020-01" db="EMBL/GenBank/DDBJ databases">
        <authorList>
            <person name="Wang S."/>
        </authorList>
    </citation>
    <scope>NUCLEOTIDE SEQUENCE [LARGE SCALE GENOMIC DNA]</scope>
    <source>
        <strain evidence="12 13">D151-2-6</strain>
    </source>
</reference>
<dbReference type="AlphaFoldDB" id="A0AB37E6J9"/>
<dbReference type="InterPro" id="IPR000086">
    <property type="entry name" value="NUDIX_hydrolase_dom"/>
</dbReference>
<dbReference type="NCBIfam" id="TIGR00052">
    <property type="entry name" value="nudix-type nucleoside diphosphatase, YffH/AdpP family"/>
    <property type="match status" value="1"/>
</dbReference>
<feature type="binding site" evidence="9">
    <location>
        <position position="93"/>
    </location>
    <ligand>
        <name>Mg(2+)</name>
        <dbReference type="ChEBI" id="CHEBI:18420"/>
        <label>1</label>
    </ligand>
</feature>
<dbReference type="GO" id="GO:0006753">
    <property type="term" value="P:nucleoside phosphate metabolic process"/>
    <property type="evidence" value="ECO:0007669"/>
    <property type="project" value="TreeGrafter"/>
</dbReference>
<comment type="cofactor">
    <cofactor evidence="2 9">
        <name>Mg(2+)</name>
        <dbReference type="ChEBI" id="CHEBI:18420"/>
    </cofactor>
</comment>
<evidence type="ECO:0000256" key="4">
    <source>
        <dbReference type="ARBA" id="ARBA00011738"/>
    </source>
</evidence>
<evidence type="ECO:0000313" key="12">
    <source>
        <dbReference type="EMBL" id="QIH73003.1"/>
    </source>
</evidence>
<evidence type="ECO:0000256" key="2">
    <source>
        <dbReference type="ARBA" id="ARBA00001946"/>
    </source>
</evidence>
<organism evidence="12 13">
    <name type="scientific">Brevundimonas mediterranea</name>
    <dbReference type="NCBI Taxonomy" id="74329"/>
    <lineage>
        <taxon>Bacteria</taxon>
        <taxon>Pseudomonadati</taxon>
        <taxon>Pseudomonadota</taxon>
        <taxon>Alphaproteobacteria</taxon>
        <taxon>Caulobacterales</taxon>
        <taxon>Caulobacteraceae</taxon>
        <taxon>Brevundimonas</taxon>
    </lineage>
</organism>
<dbReference type="GO" id="GO:0046872">
    <property type="term" value="F:metal ion binding"/>
    <property type="evidence" value="ECO:0007669"/>
    <property type="project" value="UniProtKB-KW"/>
</dbReference>
<dbReference type="GO" id="GO:0005829">
    <property type="term" value="C:cytosol"/>
    <property type="evidence" value="ECO:0007669"/>
    <property type="project" value="TreeGrafter"/>
</dbReference>
<dbReference type="KEGG" id="bmed:GYM46_08580"/>
<feature type="binding site" evidence="9">
    <location>
        <position position="97"/>
    </location>
    <ligand>
        <name>Mg(2+)</name>
        <dbReference type="ChEBI" id="CHEBI:18420"/>
        <label>1</label>
    </ligand>
</feature>
<protein>
    <recommendedName>
        <fullName evidence="5">GDP-mannose pyrophosphatase</fullName>
    </recommendedName>
    <alternativeName>
        <fullName evidence="7">GDP-mannose hydrolase</fullName>
    </alternativeName>
    <alternativeName>
        <fullName evidence="8">GDPMK</fullName>
    </alternativeName>
</protein>
<dbReference type="InterPro" id="IPR004385">
    <property type="entry name" value="NDP_pyrophosphatase"/>
</dbReference>
<keyword evidence="9" id="KW-0460">Magnesium</keyword>
<comment type="subunit">
    <text evidence="4">Homodimer.</text>
</comment>
<dbReference type="PROSITE" id="PS00893">
    <property type="entry name" value="NUDIX_BOX"/>
    <property type="match status" value="1"/>
</dbReference>
<evidence type="ECO:0000256" key="6">
    <source>
        <dbReference type="ARBA" id="ARBA00022801"/>
    </source>
</evidence>
<name>A0AB37E6J9_9CAUL</name>
<keyword evidence="6 12" id="KW-0378">Hydrolase</keyword>
<dbReference type="GO" id="GO:0016818">
    <property type="term" value="F:hydrolase activity, acting on acid anhydrides, in phosphorus-containing anhydrides"/>
    <property type="evidence" value="ECO:0007669"/>
    <property type="project" value="InterPro"/>
</dbReference>
<dbReference type="Proteomes" id="UP000501325">
    <property type="component" value="Chromosome"/>
</dbReference>
<evidence type="ECO:0000256" key="10">
    <source>
        <dbReference type="PIRSR" id="PIRSR604385-3"/>
    </source>
</evidence>
<feature type="binding site" evidence="9">
    <location>
        <position position="77"/>
    </location>
    <ligand>
        <name>Mg(2+)</name>
        <dbReference type="ChEBI" id="CHEBI:18420"/>
        <label>1</label>
    </ligand>
</feature>
<feature type="domain" description="Nudix hydrolase" evidence="11">
    <location>
        <begin position="36"/>
        <end position="175"/>
    </location>
</feature>
<dbReference type="Pfam" id="PF00293">
    <property type="entry name" value="NUDIX"/>
    <property type="match status" value="1"/>
</dbReference>
<gene>
    <name evidence="12" type="ORF">GYM46_08580</name>
</gene>
<evidence type="ECO:0000259" key="11">
    <source>
        <dbReference type="PROSITE" id="PS51462"/>
    </source>
</evidence>
<evidence type="ECO:0000313" key="13">
    <source>
        <dbReference type="Proteomes" id="UP000501325"/>
    </source>
</evidence>
<dbReference type="InterPro" id="IPR020084">
    <property type="entry name" value="NUDIX_hydrolase_CS"/>
</dbReference>
<dbReference type="PANTHER" id="PTHR11839">
    <property type="entry name" value="UDP/ADP-SUGAR PYROPHOSPHATASE"/>
    <property type="match status" value="1"/>
</dbReference>
<evidence type="ECO:0000256" key="7">
    <source>
        <dbReference type="ARBA" id="ARBA00032162"/>
    </source>
</evidence>
<comment type="catalytic activity">
    <reaction evidence="1">
        <text>GDP-alpha-D-mannose + H2O = alpha-D-mannose 1-phosphate + GMP + 2 H(+)</text>
        <dbReference type="Rhea" id="RHEA:27978"/>
        <dbReference type="ChEBI" id="CHEBI:15377"/>
        <dbReference type="ChEBI" id="CHEBI:15378"/>
        <dbReference type="ChEBI" id="CHEBI:57527"/>
        <dbReference type="ChEBI" id="CHEBI:58115"/>
        <dbReference type="ChEBI" id="CHEBI:58409"/>
    </reaction>
</comment>
<sequence>MSKVIRRSPIIKGWSSLDEIVVRHPDESTWRRTVEHHGVSSAVLPYDEDRKTCILVSMPRPAVLLAEQGAHLLELPAGMVDDEESYEAAARREALEEAGLQLGELELVVKLWTMPGLSTERVAIFLAPYATQDRIAAGGGIEEENEQIVVHELTLSFLGRLAVSGTLEDGKTLIAAQALMLKRPELFK</sequence>
<dbReference type="InterPro" id="IPR015797">
    <property type="entry name" value="NUDIX_hydrolase-like_dom_sf"/>
</dbReference>